<gene>
    <name evidence="3" type="ORF">GCM10007877_04780</name>
</gene>
<dbReference type="Proteomes" id="UP001156870">
    <property type="component" value="Unassembled WGS sequence"/>
</dbReference>
<feature type="region of interest" description="Disordered" evidence="1">
    <location>
        <begin position="220"/>
        <end position="260"/>
    </location>
</feature>
<evidence type="ECO:0000313" key="4">
    <source>
        <dbReference type="Proteomes" id="UP001156870"/>
    </source>
</evidence>
<evidence type="ECO:0000313" key="3">
    <source>
        <dbReference type="EMBL" id="GLS24764.1"/>
    </source>
</evidence>
<keyword evidence="2" id="KW-0812">Transmembrane</keyword>
<keyword evidence="2" id="KW-1133">Transmembrane helix</keyword>
<dbReference type="RefSeq" id="WP_232593755.1">
    <property type="nucleotide sequence ID" value="NZ_BSPD01000017.1"/>
</dbReference>
<keyword evidence="4" id="KW-1185">Reference proteome</keyword>
<keyword evidence="2" id="KW-0472">Membrane</keyword>
<feature type="transmembrane region" description="Helical" evidence="2">
    <location>
        <begin position="37"/>
        <end position="55"/>
    </location>
</feature>
<feature type="transmembrane region" description="Helical" evidence="2">
    <location>
        <begin position="190"/>
        <end position="216"/>
    </location>
</feature>
<accession>A0AA37T0U8</accession>
<evidence type="ECO:0000256" key="2">
    <source>
        <dbReference type="SAM" id="Phobius"/>
    </source>
</evidence>
<sequence>MPLITHLTTASAVVLTLLCLALPTYQWSQLPSDLIVKWLAGAAALSLGVLKITFVPLSIQSFEQQRLLPGLCLLLAALVALTLSISATGDLLHSTMATRHQQTLANNQTFRNVQAGLNGLDQQINQLHRLIESDINAGYRQRAYERQSGLMALHEKRDAQVKTLNQWSSETTHTATFGKPITVIGLNGPVVIQATTGVAMALHLGCVLAVLAVTAWRPKPLNSSEFKPQPAPKLKPETNAKPLNPSEFKPQPTPKLKPET</sequence>
<proteinExistence type="predicted"/>
<reference evidence="3 4" key="1">
    <citation type="journal article" date="2014" name="Int. J. Syst. Evol. Microbiol.">
        <title>Complete genome sequence of Corynebacterium casei LMG S-19264T (=DSM 44701T), isolated from a smear-ripened cheese.</title>
        <authorList>
            <consortium name="US DOE Joint Genome Institute (JGI-PGF)"/>
            <person name="Walter F."/>
            <person name="Albersmeier A."/>
            <person name="Kalinowski J."/>
            <person name="Ruckert C."/>
        </authorList>
    </citation>
    <scope>NUCLEOTIDE SEQUENCE [LARGE SCALE GENOMIC DNA]</scope>
    <source>
        <strain evidence="3 4">NBRC 110095</strain>
    </source>
</reference>
<organism evidence="3 4">
    <name type="scientific">Marinibactrum halimedae</name>
    <dbReference type="NCBI Taxonomy" id="1444977"/>
    <lineage>
        <taxon>Bacteria</taxon>
        <taxon>Pseudomonadati</taxon>
        <taxon>Pseudomonadota</taxon>
        <taxon>Gammaproteobacteria</taxon>
        <taxon>Cellvibrionales</taxon>
        <taxon>Cellvibrionaceae</taxon>
        <taxon>Marinibactrum</taxon>
    </lineage>
</organism>
<protein>
    <submittedName>
        <fullName evidence="3">Uncharacterized protein</fullName>
    </submittedName>
</protein>
<dbReference type="AlphaFoldDB" id="A0AA37T0U8"/>
<feature type="transmembrane region" description="Helical" evidence="2">
    <location>
        <begin position="67"/>
        <end position="87"/>
    </location>
</feature>
<comment type="caution">
    <text evidence="3">The sequence shown here is derived from an EMBL/GenBank/DDBJ whole genome shotgun (WGS) entry which is preliminary data.</text>
</comment>
<evidence type="ECO:0000256" key="1">
    <source>
        <dbReference type="SAM" id="MobiDB-lite"/>
    </source>
</evidence>
<feature type="compositionally biased region" description="Pro residues" evidence="1">
    <location>
        <begin position="251"/>
        <end position="260"/>
    </location>
</feature>
<name>A0AA37T0U8_9GAMM</name>
<dbReference type="EMBL" id="BSPD01000017">
    <property type="protein sequence ID" value="GLS24764.1"/>
    <property type="molecule type" value="Genomic_DNA"/>
</dbReference>